<keyword evidence="2" id="KW-1185">Reference proteome</keyword>
<gene>
    <name evidence="1" type="ORF">MAA8898_04227</name>
</gene>
<proteinExistence type="predicted"/>
<dbReference type="AlphaFoldDB" id="A0A238L337"/>
<accession>A0A238L337</accession>
<reference evidence="1 2" key="1">
    <citation type="submission" date="2017-05" db="EMBL/GenBank/DDBJ databases">
        <authorList>
            <person name="Song R."/>
            <person name="Chenine A.L."/>
            <person name="Ruprecht R.M."/>
        </authorList>
    </citation>
    <scope>NUCLEOTIDE SEQUENCE [LARGE SCALE GENOMIC DNA]</scope>
    <source>
        <strain evidence="1 2">CECT 8898</strain>
    </source>
</reference>
<dbReference type="EMBL" id="FXYF01000015">
    <property type="protein sequence ID" value="SMX49221.1"/>
    <property type="molecule type" value="Genomic_DNA"/>
</dbReference>
<sequence length="105" mass="10425">MLAAVLAVTGLSVAQARGQAGPAGALVICQGLTVVTILVDAEGQPVEQAHVCPDAALALFVHVGDAAPLVSRAVAWDAIAWPGADSVGVAQWGQAARARGPPVVL</sequence>
<organism evidence="1 2">
    <name type="scientific">Maliponia aquimaris</name>
    <dbReference type="NCBI Taxonomy" id="1673631"/>
    <lineage>
        <taxon>Bacteria</taxon>
        <taxon>Pseudomonadati</taxon>
        <taxon>Pseudomonadota</taxon>
        <taxon>Alphaproteobacteria</taxon>
        <taxon>Rhodobacterales</taxon>
        <taxon>Paracoccaceae</taxon>
        <taxon>Maliponia</taxon>
    </lineage>
</organism>
<protein>
    <submittedName>
        <fullName evidence="1">Uncharacterized protein</fullName>
    </submittedName>
</protein>
<evidence type="ECO:0000313" key="2">
    <source>
        <dbReference type="Proteomes" id="UP000207598"/>
    </source>
</evidence>
<name>A0A238L337_9RHOB</name>
<evidence type="ECO:0000313" key="1">
    <source>
        <dbReference type="EMBL" id="SMX49221.1"/>
    </source>
</evidence>
<dbReference type="Proteomes" id="UP000207598">
    <property type="component" value="Unassembled WGS sequence"/>
</dbReference>